<evidence type="ECO:0000313" key="2">
    <source>
        <dbReference type="EMBL" id="ROT40464.1"/>
    </source>
</evidence>
<dbReference type="AlphaFoldDB" id="A0A3N2Q125"/>
<reference evidence="2 3" key="1">
    <citation type="journal article" date="2018" name="Mol. Ecol.">
        <title>The obligate alkalophilic soda-lake fungus Sodiomyces alkalinus has shifted to a protein diet.</title>
        <authorList>
            <person name="Grum-Grzhimaylo A.A."/>
            <person name="Falkoski D.L."/>
            <person name="van den Heuvel J."/>
            <person name="Valero-Jimenez C.A."/>
            <person name="Min B."/>
            <person name="Choi I.G."/>
            <person name="Lipzen A."/>
            <person name="Daum C.G."/>
            <person name="Aanen D.K."/>
            <person name="Tsang A."/>
            <person name="Henrissat B."/>
            <person name="Bilanenko E.N."/>
            <person name="de Vries R.P."/>
            <person name="van Kan J.A.L."/>
            <person name="Grigoriev I.V."/>
            <person name="Debets A.J.M."/>
        </authorList>
    </citation>
    <scope>NUCLEOTIDE SEQUENCE [LARGE SCALE GENOMIC DNA]</scope>
    <source>
        <strain evidence="2 3">F11</strain>
    </source>
</reference>
<dbReference type="GeneID" id="39581861"/>
<evidence type="ECO:0000256" key="1">
    <source>
        <dbReference type="SAM" id="MobiDB-lite"/>
    </source>
</evidence>
<protein>
    <submittedName>
        <fullName evidence="2">Uncharacterized protein</fullName>
    </submittedName>
</protein>
<dbReference type="Proteomes" id="UP000272025">
    <property type="component" value="Unassembled WGS sequence"/>
</dbReference>
<name>A0A3N2Q125_SODAK</name>
<organism evidence="2 3">
    <name type="scientific">Sodiomyces alkalinus (strain CBS 110278 / VKM F-3762 / F11)</name>
    <name type="common">Alkaliphilic filamentous fungus</name>
    <dbReference type="NCBI Taxonomy" id="1314773"/>
    <lineage>
        <taxon>Eukaryota</taxon>
        <taxon>Fungi</taxon>
        <taxon>Dikarya</taxon>
        <taxon>Ascomycota</taxon>
        <taxon>Pezizomycotina</taxon>
        <taxon>Sordariomycetes</taxon>
        <taxon>Hypocreomycetidae</taxon>
        <taxon>Glomerellales</taxon>
        <taxon>Plectosphaerellaceae</taxon>
        <taxon>Sodiomyces</taxon>
    </lineage>
</organism>
<sequence>MDNNIEPAQPLCSTPNTSSSWTKNEAAVTASSVCINEYLKWVPSYYITPFLSPPCRPKGYFTNTYAYSVQIIDLHPETGPIHRRREATRQAILGRVHGDQPPSTCCAFTDTPMRRKVVFLNYVNRRIRARDDALDGRSLSSCYRNDTYFSE</sequence>
<dbReference type="RefSeq" id="XP_028468270.1">
    <property type="nucleotide sequence ID" value="XM_028613383.1"/>
</dbReference>
<accession>A0A3N2Q125</accession>
<gene>
    <name evidence="2" type="ORF">SODALDRAFT_348699</name>
</gene>
<dbReference type="EMBL" id="ML119052">
    <property type="protein sequence ID" value="ROT40464.1"/>
    <property type="molecule type" value="Genomic_DNA"/>
</dbReference>
<feature type="compositionally biased region" description="Polar residues" evidence="1">
    <location>
        <begin position="11"/>
        <end position="20"/>
    </location>
</feature>
<proteinExistence type="predicted"/>
<feature type="region of interest" description="Disordered" evidence="1">
    <location>
        <begin position="1"/>
        <end position="20"/>
    </location>
</feature>
<keyword evidence="3" id="KW-1185">Reference proteome</keyword>
<evidence type="ECO:0000313" key="3">
    <source>
        <dbReference type="Proteomes" id="UP000272025"/>
    </source>
</evidence>